<name>A0ABP8MBT2_9BACT</name>
<evidence type="ECO:0000313" key="9">
    <source>
        <dbReference type="Proteomes" id="UP001501508"/>
    </source>
</evidence>
<keyword evidence="3 6" id="KW-0255">Endonuclease</keyword>
<dbReference type="HAMAP" id="MF_00227">
    <property type="entry name" value="RNase_P"/>
    <property type="match status" value="1"/>
</dbReference>
<dbReference type="InterPro" id="IPR014721">
    <property type="entry name" value="Ribsml_uS5_D2-typ_fold_subgr"/>
</dbReference>
<proteinExistence type="inferred from homology"/>
<dbReference type="NCBIfam" id="TIGR00188">
    <property type="entry name" value="rnpA"/>
    <property type="match status" value="1"/>
</dbReference>
<dbReference type="InterPro" id="IPR020568">
    <property type="entry name" value="Ribosomal_Su5_D2-typ_SF"/>
</dbReference>
<protein>
    <recommendedName>
        <fullName evidence="6 7">Ribonuclease P protein component</fullName>
        <shortName evidence="6">RNase P protein</shortName>
        <shortName evidence="6">RNaseP protein</shortName>
        <ecNumber evidence="6 7">3.1.26.5</ecNumber>
    </recommendedName>
    <alternativeName>
        <fullName evidence="6">Protein C5</fullName>
    </alternativeName>
</protein>
<evidence type="ECO:0000256" key="2">
    <source>
        <dbReference type="ARBA" id="ARBA00022722"/>
    </source>
</evidence>
<evidence type="ECO:0000256" key="4">
    <source>
        <dbReference type="ARBA" id="ARBA00022801"/>
    </source>
</evidence>
<dbReference type="InterPro" id="IPR000100">
    <property type="entry name" value="RNase_P"/>
</dbReference>
<comment type="similarity">
    <text evidence="6">Belongs to the RnpA family.</text>
</comment>
<keyword evidence="4 6" id="KW-0378">Hydrolase</keyword>
<comment type="subunit">
    <text evidence="6">Consists of a catalytic RNA component (M1 or rnpB) and a protein subunit.</text>
</comment>
<evidence type="ECO:0000256" key="3">
    <source>
        <dbReference type="ARBA" id="ARBA00022759"/>
    </source>
</evidence>
<comment type="catalytic activity">
    <reaction evidence="6">
        <text>Endonucleolytic cleavage of RNA, removing 5'-extranucleotides from tRNA precursor.</text>
        <dbReference type="EC" id="3.1.26.5"/>
    </reaction>
</comment>
<gene>
    <name evidence="6 8" type="primary">rnpA</name>
    <name evidence="8" type="ORF">GCM10023091_41030</name>
</gene>
<keyword evidence="5 6" id="KW-0694">RNA-binding</keyword>
<dbReference type="SUPFAM" id="SSF54211">
    <property type="entry name" value="Ribosomal protein S5 domain 2-like"/>
    <property type="match status" value="1"/>
</dbReference>
<dbReference type="RefSeq" id="WP_345032706.1">
    <property type="nucleotide sequence ID" value="NZ_BAABEY010000036.1"/>
</dbReference>
<dbReference type="Proteomes" id="UP001501508">
    <property type="component" value="Unassembled WGS sequence"/>
</dbReference>
<comment type="caution">
    <text evidence="8">The sequence shown here is derived from an EMBL/GenBank/DDBJ whole genome shotgun (WGS) entry which is preliminary data.</text>
</comment>
<comment type="function">
    <text evidence="6">RNaseP catalyzes the removal of the 5'-leader sequence from pre-tRNA to produce the mature 5'-terminus. It can also cleave other RNA substrates such as 4.5S RNA. The protein component plays an auxiliary but essential role in vivo by binding to the 5'-leader sequence and broadening the substrate specificity of the ribozyme.</text>
</comment>
<evidence type="ECO:0000313" key="8">
    <source>
        <dbReference type="EMBL" id="GAA4446956.1"/>
    </source>
</evidence>
<dbReference type="Pfam" id="PF00825">
    <property type="entry name" value="Ribonuclease_P"/>
    <property type="match status" value="1"/>
</dbReference>
<evidence type="ECO:0000256" key="7">
    <source>
        <dbReference type="NCBIfam" id="TIGR00188"/>
    </source>
</evidence>
<organism evidence="8 9">
    <name type="scientific">Ravibacter arvi</name>
    <dbReference type="NCBI Taxonomy" id="2051041"/>
    <lineage>
        <taxon>Bacteria</taxon>
        <taxon>Pseudomonadati</taxon>
        <taxon>Bacteroidota</taxon>
        <taxon>Cytophagia</taxon>
        <taxon>Cytophagales</taxon>
        <taxon>Spirosomataceae</taxon>
        <taxon>Ravibacter</taxon>
    </lineage>
</organism>
<reference evidence="9" key="1">
    <citation type="journal article" date="2019" name="Int. J. Syst. Evol. Microbiol.">
        <title>The Global Catalogue of Microorganisms (GCM) 10K type strain sequencing project: providing services to taxonomists for standard genome sequencing and annotation.</title>
        <authorList>
            <consortium name="The Broad Institute Genomics Platform"/>
            <consortium name="The Broad Institute Genome Sequencing Center for Infectious Disease"/>
            <person name="Wu L."/>
            <person name="Ma J."/>
        </authorList>
    </citation>
    <scope>NUCLEOTIDE SEQUENCE [LARGE SCALE GENOMIC DNA]</scope>
    <source>
        <strain evidence="9">JCM 31920</strain>
    </source>
</reference>
<sequence length="135" mass="15721">MKQTFGKSERLSNRRIIDRLFKRGSTDTQSFYLFPFRVVYLTDETSDLPLPQVLFSVPKKSFKRAVDRNLIRRRCREAYRKNKSIIAGLSPRSRPVYLAFLYLAKEKIESGVIENGMVRLFEKLRANAAAERSGQ</sequence>
<keyword evidence="2 6" id="KW-0540">Nuclease</keyword>
<dbReference type="Gene3D" id="3.30.230.10">
    <property type="match status" value="1"/>
</dbReference>
<dbReference type="EMBL" id="BAABEY010000036">
    <property type="protein sequence ID" value="GAA4446956.1"/>
    <property type="molecule type" value="Genomic_DNA"/>
</dbReference>
<evidence type="ECO:0000256" key="1">
    <source>
        <dbReference type="ARBA" id="ARBA00022694"/>
    </source>
</evidence>
<keyword evidence="9" id="KW-1185">Reference proteome</keyword>
<evidence type="ECO:0000256" key="5">
    <source>
        <dbReference type="ARBA" id="ARBA00022884"/>
    </source>
</evidence>
<evidence type="ECO:0000256" key="6">
    <source>
        <dbReference type="HAMAP-Rule" id="MF_00227"/>
    </source>
</evidence>
<keyword evidence="1 6" id="KW-0819">tRNA processing</keyword>
<dbReference type="EC" id="3.1.26.5" evidence="6 7"/>
<accession>A0ABP8MBT2</accession>